<proteinExistence type="predicted"/>
<evidence type="ECO:0000313" key="1">
    <source>
        <dbReference type="Proteomes" id="UP000887579"/>
    </source>
</evidence>
<organism evidence="1 2">
    <name type="scientific">Panagrolaimus sp. ES5</name>
    <dbReference type="NCBI Taxonomy" id="591445"/>
    <lineage>
        <taxon>Eukaryota</taxon>
        <taxon>Metazoa</taxon>
        <taxon>Ecdysozoa</taxon>
        <taxon>Nematoda</taxon>
        <taxon>Chromadorea</taxon>
        <taxon>Rhabditida</taxon>
        <taxon>Tylenchina</taxon>
        <taxon>Panagrolaimomorpha</taxon>
        <taxon>Panagrolaimoidea</taxon>
        <taxon>Panagrolaimidae</taxon>
        <taxon>Panagrolaimus</taxon>
    </lineage>
</organism>
<name>A0AC34G9D5_9BILA</name>
<evidence type="ECO:0000313" key="2">
    <source>
        <dbReference type="WBParaSite" id="ES5_v2.g26173.t1"/>
    </source>
</evidence>
<protein>
    <submittedName>
        <fullName evidence="2">EGF-like domain-containing protein</fullName>
    </submittedName>
</protein>
<reference evidence="2" key="1">
    <citation type="submission" date="2022-11" db="UniProtKB">
        <authorList>
            <consortium name="WormBaseParasite"/>
        </authorList>
    </citation>
    <scope>IDENTIFICATION</scope>
</reference>
<dbReference type="WBParaSite" id="ES5_v2.g26173.t1">
    <property type="protein sequence ID" value="ES5_v2.g26173.t1"/>
    <property type="gene ID" value="ES5_v2.g26173"/>
</dbReference>
<dbReference type="Proteomes" id="UP000887579">
    <property type="component" value="Unplaced"/>
</dbReference>
<sequence length="324" mass="35231">MRNSPNPCIYSEFGVKYETTCSNLIGDYSCDCPPGSTGKNCSDNHDDCEQSGSNNICTSVDKKATCADGLNEYRCTCSAAYKDDLCTTYDACFNVTCSNGGTCSTVDNKFKCTCPVGWEGDKCQTMTNNCKPNPCVYTEYGIKKDATCANKLADYDCNCPSGTTGKNCEENNDDCMWDDTKTTNVCNSVDTAATCSDGLDKFKCTCGPAYKDDQCTTYNACFNVTCLNGATCSTVDMQPVCTCVKGYEGTLCETTYDACVFNHCENGNCSTVGKDFKCSCIKGWEGRHCEIMTDNCSPNPCIYEEWGIKNETTCSNLLADYSCD</sequence>
<accession>A0AC34G9D5</accession>